<dbReference type="FunCoup" id="A0A3N4LUV4">
    <property type="interactions" value="165"/>
</dbReference>
<evidence type="ECO:0000313" key="5">
    <source>
        <dbReference type="Proteomes" id="UP000267821"/>
    </source>
</evidence>
<dbReference type="STRING" id="1051890.A0A3N4LUV4"/>
<dbReference type="PANTHER" id="PTHR23248">
    <property type="entry name" value="PHOSPHOLIPID SCRAMBLASE-RELATED"/>
    <property type="match status" value="1"/>
</dbReference>
<protein>
    <recommendedName>
        <fullName evidence="2">Phospholipid scramblase</fullName>
    </recommendedName>
</protein>
<evidence type="ECO:0000256" key="2">
    <source>
        <dbReference type="RuleBase" id="RU363116"/>
    </source>
</evidence>
<dbReference type="InterPro" id="IPR005552">
    <property type="entry name" value="Scramblase"/>
</dbReference>
<evidence type="ECO:0000256" key="1">
    <source>
        <dbReference type="ARBA" id="ARBA00005350"/>
    </source>
</evidence>
<proteinExistence type="inferred from homology"/>
<keyword evidence="5" id="KW-1185">Reference proteome</keyword>
<name>A0A3N4LUV4_9PEZI</name>
<accession>A0A3N4LUV4</accession>
<evidence type="ECO:0000256" key="3">
    <source>
        <dbReference type="SAM" id="MobiDB-lite"/>
    </source>
</evidence>
<dbReference type="Proteomes" id="UP000267821">
    <property type="component" value="Unassembled WGS sequence"/>
</dbReference>
<dbReference type="InParanoid" id="A0A3N4LUV4"/>
<dbReference type="GO" id="GO:0017128">
    <property type="term" value="F:phospholipid scramblase activity"/>
    <property type="evidence" value="ECO:0007669"/>
    <property type="project" value="InterPro"/>
</dbReference>
<dbReference type="OrthoDB" id="191150at2759"/>
<organism evidence="4 5">
    <name type="scientific">Terfezia boudieri ATCC MYA-4762</name>
    <dbReference type="NCBI Taxonomy" id="1051890"/>
    <lineage>
        <taxon>Eukaryota</taxon>
        <taxon>Fungi</taxon>
        <taxon>Dikarya</taxon>
        <taxon>Ascomycota</taxon>
        <taxon>Pezizomycotina</taxon>
        <taxon>Pezizomycetes</taxon>
        <taxon>Pezizales</taxon>
        <taxon>Pezizaceae</taxon>
        <taxon>Terfezia</taxon>
    </lineage>
</organism>
<evidence type="ECO:0000313" key="4">
    <source>
        <dbReference type="EMBL" id="RPB26693.1"/>
    </source>
</evidence>
<sequence>MFALTSKTVLPLITRARTSARTYLTIRRTGGIEGPRSVSRRKPPPERVVFRDELPDYATETQNASEPISNSLLAPVHIPEDPNGVLKSSHPAARLLGNSALVIQRELELGNLLLGFEQANKYVIMDPNGNHVGFIAEEESGIAKIVARQWFRTHRAFTTHVFDEEEREVLRFHRPFSFINSRIRVFDPINPTSTSTSTTAEPSALRIIGECQQQWHLLRRKYNLFLYHDPITGSYASRAGEQIGGPVEDHGVFTQFAYVDEPFLSWDFSLLSADDQLIGSVNRNFAGFGREIFTDTGVYALRMDSASAASEPKHLISNTHQGRAIRDGVESGGGRGMTLDERAVMMATAVTIDFDYFSRHSGHGGGFGFFPFFPMGGEYTDPSGQTRRVGEDTSMFPPWSPGGQVGQSGDQNGPFGGGNGGGGVGDGGEGGGGDWPWGE</sequence>
<dbReference type="EMBL" id="ML121533">
    <property type="protein sequence ID" value="RPB26693.1"/>
    <property type="molecule type" value="Genomic_DNA"/>
</dbReference>
<reference evidence="4 5" key="1">
    <citation type="journal article" date="2018" name="Nat. Ecol. Evol.">
        <title>Pezizomycetes genomes reveal the molecular basis of ectomycorrhizal truffle lifestyle.</title>
        <authorList>
            <person name="Murat C."/>
            <person name="Payen T."/>
            <person name="Noel B."/>
            <person name="Kuo A."/>
            <person name="Morin E."/>
            <person name="Chen J."/>
            <person name="Kohler A."/>
            <person name="Krizsan K."/>
            <person name="Balestrini R."/>
            <person name="Da Silva C."/>
            <person name="Montanini B."/>
            <person name="Hainaut M."/>
            <person name="Levati E."/>
            <person name="Barry K.W."/>
            <person name="Belfiori B."/>
            <person name="Cichocki N."/>
            <person name="Clum A."/>
            <person name="Dockter R.B."/>
            <person name="Fauchery L."/>
            <person name="Guy J."/>
            <person name="Iotti M."/>
            <person name="Le Tacon F."/>
            <person name="Lindquist E.A."/>
            <person name="Lipzen A."/>
            <person name="Malagnac F."/>
            <person name="Mello A."/>
            <person name="Molinier V."/>
            <person name="Miyauchi S."/>
            <person name="Poulain J."/>
            <person name="Riccioni C."/>
            <person name="Rubini A."/>
            <person name="Sitrit Y."/>
            <person name="Splivallo R."/>
            <person name="Traeger S."/>
            <person name="Wang M."/>
            <person name="Zifcakova L."/>
            <person name="Wipf D."/>
            <person name="Zambonelli A."/>
            <person name="Paolocci F."/>
            <person name="Nowrousian M."/>
            <person name="Ottonello S."/>
            <person name="Baldrian P."/>
            <person name="Spatafora J.W."/>
            <person name="Henrissat B."/>
            <person name="Nagy L.G."/>
            <person name="Aury J.M."/>
            <person name="Wincker P."/>
            <person name="Grigoriev I.V."/>
            <person name="Bonfante P."/>
            <person name="Martin F.M."/>
        </authorList>
    </citation>
    <scope>NUCLEOTIDE SEQUENCE [LARGE SCALE GENOMIC DNA]</scope>
    <source>
        <strain evidence="4 5">ATCC MYA-4762</strain>
    </source>
</reference>
<dbReference type="Pfam" id="PF03803">
    <property type="entry name" value="Scramblase"/>
    <property type="match status" value="2"/>
</dbReference>
<dbReference type="GO" id="GO:0005886">
    <property type="term" value="C:plasma membrane"/>
    <property type="evidence" value="ECO:0007669"/>
    <property type="project" value="TreeGrafter"/>
</dbReference>
<feature type="region of interest" description="Disordered" evidence="3">
    <location>
        <begin position="381"/>
        <end position="439"/>
    </location>
</feature>
<comment type="similarity">
    <text evidence="1 2">Belongs to the phospholipid scramblase family.</text>
</comment>
<gene>
    <name evidence="4" type="ORF">L211DRAFT_835025</name>
</gene>
<dbReference type="AlphaFoldDB" id="A0A3N4LUV4"/>
<feature type="compositionally biased region" description="Gly residues" evidence="3">
    <location>
        <begin position="414"/>
        <end position="439"/>
    </location>
</feature>
<dbReference type="PANTHER" id="PTHR23248:SF9">
    <property type="entry name" value="PHOSPHOLIPID SCRAMBLASE"/>
    <property type="match status" value="1"/>
</dbReference>